<name>A0ACC3C4S0_PYRYE</name>
<accession>A0ACC3C4S0</accession>
<evidence type="ECO:0000313" key="2">
    <source>
        <dbReference type="Proteomes" id="UP000798662"/>
    </source>
</evidence>
<gene>
    <name evidence="1" type="ORF">I4F81_007659</name>
</gene>
<organism evidence="1 2">
    <name type="scientific">Pyropia yezoensis</name>
    <name type="common">Susabi-nori</name>
    <name type="synonym">Porphyra yezoensis</name>
    <dbReference type="NCBI Taxonomy" id="2788"/>
    <lineage>
        <taxon>Eukaryota</taxon>
        <taxon>Rhodophyta</taxon>
        <taxon>Bangiophyceae</taxon>
        <taxon>Bangiales</taxon>
        <taxon>Bangiaceae</taxon>
        <taxon>Pyropia</taxon>
    </lineage>
</organism>
<dbReference type="EMBL" id="CM020619">
    <property type="protein sequence ID" value="KAK1865124.1"/>
    <property type="molecule type" value="Genomic_DNA"/>
</dbReference>
<protein>
    <submittedName>
        <fullName evidence="1">Uncharacterized protein</fullName>
    </submittedName>
</protein>
<keyword evidence="2" id="KW-1185">Reference proteome</keyword>
<sequence length="193" mass="20438">MTHRGTGFRARPKAPHIPPQIGLCWYVKAEMLFRLRDPVHIHRGDRLRSGAGIGLHGRLRSPPPPPPLRVPPPPPPQRKRMVMLMLMRMRTRQRRAARPGDPAHSSSPCNLFLHSIMPPRTSSLATPAATSAATAASSCGAAAATAALLSNQAPPAGGDTTAPPPRPGDPSASHATVKVASQPPRRVLGLHGG</sequence>
<proteinExistence type="predicted"/>
<evidence type="ECO:0000313" key="1">
    <source>
        <dbReference type="EMBL" id="KAK1865124.1"/>
    </source>
</evidence>
<reference evidence="1" key="1">
    <citation type="submission" date="2019-11" db="EMBL/GenBank/DDBJ databases">
        <title>Nori genome reveals adaptations in red seaweeds to the harsh intertidal environment.</title>
        <authorList>
            <person name="Wang D."/>
            <person name="Mao Y."/>
        </authorList>
    </citation>
    <scope>NUCLEOTIDE SEQUENCE</scope>
    <source>
        <tissue evidence="1">Gametophyte</tissue>
    </source>
</reference>
<comment type="caution">
    <text evidence="1">The sequence shown here is derived from an EMBL/GenBank/DDBJ whole genome shotgun (WGS) entry which is preliminary data.</text>
</comment>
<dbReference type="Proteomes" id="UP000798662">
    <property type="component" value="Chromosome 2"/>
</dbReference>